<organism evidence="2 3">
    <name type="scientific">Pseudonocardia yunnanensis</name>
    <dbReference type="NCBI Taxonomy" id="58107"/>
    <lineage>
        <taxon>Bacteria</taxon>
        <taxon>Bacillati</taxon>
        <taxon>Actinomycetota</taxon>
        <taxon>Actinomycetes</taxon>
        <taxon>Pseudonocardiales</taxon>
        <taxon>Pseudonocardiaceae</taxon>
        <taxon>Pseudonocardia</taxon>
    </lineage>
</organism>
<accession>A0ABW4F7J3</accession>
<keyword evidence="3" id="KW-1185">Reference proteome</keyword>
<feature type="region of interest" description="Disordered" evidence="1">
    <location>
        <begin position="22"/>
        <end position="49"/>
    </location>
</feature>
<reference evidence="3" key="1">
    <citation type="journal article" date="2019" name="Int. J. Syst. Evol. Microbiol.">
        <title>The Global Catalogue of Microorganisms (GCM) 10K type strain sequencing project: providing services to taxonomists for standard genome sequencing and annotation.</title>
        <authorList>
            <consortium name="The Broad Institute Genomics Platform"/>
            <consortium name="The Broad Institute Genome Sequencing Center for Infectious Disease"/>
            <person name="Wu L."/>
            <person name="Ma J."/>
        </authorList>
    </citation>
    <scope>NUCLEOTIDE SEQUENCE [LARGE SCALE GENOMIC DNA]</scope>
    <source>
        <strain evidence="3">CCM 7043</strain>
    </source>
</reference>
<dbReference type="EMBL" id="JBHUCO010000068">
    <property type="protein sequence ID" value="MFD1523566.1"/>
    <property type="molecule type" value="Genomic_DNA"/>
</dbReference>
<dbReference type="RefSeq" id="WP_344722915.1">
    <property type="nucleotide sequence ID" value="NZ_BAAAUS010000016.1"/>
</dbReference>
<comment type="caution">
    <text evidence="2">The sequence shown here is derived from an EMBL/GenBank/DDBJ whole genome shotgun (WGS) entry which is preliminary data.</text>
</comment>
<evidence type="ECO:0000313" key="2">
    <source>
        <dbReference type="EMBL" id="MFD1523566.1"/>
    </source>
</evidence>
<gene>
    <name evidence="2" type="ORF">ACFSJD_39205</name>
</gene>
<name>A0ABW4F7J3_9PSEU</name>
<sequence length="216" mass="23713">MTIQPLQQWVDDRLNIAENGDTYPAISKKSTPESGPLIPASITSRTPVSTRRRRPLAVMRGIRVLAMLVPRNKPVTLLAESVGSGGEVGGMDQREPRGQVRSSTEHALAHWLAAEDEGEDAGRLHPDDRLTCHVHGRWIHQCVSSPVHVNPVTRHRWCRDCAVELPVAVDELARTVTMHCPRCNQGSSAATARVLAACRASLILVSRKKARPRLVA</sequence>
<evidence type="ECO:0000256" key="1">
    <source>
        <dbReference type="SAM" id="MobiDB-lite"/>
    </source>
</evidence>
<protein>
    <submittedName>
        <fullName evidence="2">Uncharacterized protein</fullName>
    </submittedName>
</protein>
<dbReference type="Proteomes" id="UP001597114">
    <property type="component" value="Unassembled WGS sequence"/>
</dbReference>
<evidence type="ECO:0000313" key="3">
    <source>
        <dbReference type="Proteomes" id="UP001597114"/>
    </source>
</evidence>
<proteinExistence type="predicted"/>